<evidence type="ECO:0000259" key="13">
    <source>
        <dbReference type="PROSITE" id="PS51669"/>
    </source>
</evidence>
<dbReference type="InterPro" id="IPR054351">
    <property type="entry name" value="NADH_UbQ_OxRdtase_ferredoxin"/>
</dbReference>
<protein>
    <recommendedName>
        <fullName evidence="16">2Fe-2S ferredoxin-type domain-containing protein</fullName>
    </recommendedName>
</protein>
<dbReference type="CDD" id="cd00368">
    <property type="entry name" value="Molybdopterin-Binding"/>
    <property type="match status" value="1"/>
</dbReference>
<dbReference type="InterPro" id="IPR001041">
    <property type="entry name" value="2Fe-2S_ferredoxin-type"/>
</dbReference>
<evidence type="ECO:0000259" key="12">
    <source>
        <dbReference type="PROSITE" id="PS51085"/>
    </source>
</evidence>
<keyword evidence="9" id="KW-0411">Iron-sulfur</keyword>
<dbReference type="InterPro" id="IPR019574">
    <property type="entry name" value="NADH_UbQ_OxRdtase_Gsu_4Fe4S-bd"/>
</dbReference>
<dbReference type="GO" id="GO:0051539">
    <property type="term" value="F:4 iron, 4 sulfur cluster binding"/>
    <property type="evidence" value="ECO:0007669"/>
    <property type="project" value="UniProtKB-KW"/>
</dbReference>
<feature type="domain" description="4Fe-4S Mo/W bis-MGD-type" evidence="13">
    <location>
        <begin position="221"/>
        <end position="277"/>
    </location>
</feature>
<evidence type="ECO:0000256" key="9">
    <source>
        <dbReference type="ARBA" id="ARBA00023014"/>
    </source>
</evidence>
<feature type="domain" description="4Fe-4S His(Cys)3-ligated-type" evidence="14">
    <location>
        <begin position="83"/>
        <end position="122"/>
    </location>
</feature>
<name>A0A382AYR5_9ZZZZ</name>
<dbReference type="GO" id="GO:0016491">
    <property type="term" value="F:oxidoreductase activity"/>
    <property type="evidence" value="ECO:0007669"/>
    <property type="project" value="InterPro"/>
</dbReference>
<dbReference type="EMBL" id="UINC01027448">
    <property type="protein sequence ID" value="SVB06706.1"/>
    <property type="molecule type" value="Genomic_DNA"/>
</dbReference>
<feature type="non-terminal residue" evidence="15">
    <location>
        <position position="381"/>
    </location>
</feature>
<evidence type="ECO:0000256" key="7">
    <source>
        <dbReference type="ARBA" id="ARBA00022967"/>
    </source>
</evidence>
<keyword evidence="7" id="KW-1278">Translocase</keyword>
<dbReference type="GO" id="GO:0008137">
    <property type="term" value="F:NADH dehydrogenase (ubiquinone) activity"/>
    <property type="evidence" value="ECO:0007669"/>
    <property type="project" value="InterPro"/>
</dbReference>
<evidence type="ECO:0008006" key="16">
    <source>
        <dbReference type="Google" id="ProtNLM"/>
    </source>
</evidence>
<proteinExistence type="inferred from homology"/>
<dbReference type="Pfam" id="PF13510">
    <property type="entry name" value="Fer2_4"/>
    <property type="match status" value="1"/>
</dbReference>
<sequence>MSEENNINITINDQSVSVPKGTLVVEAAKQIGIEIPVFCYHEKLGPFGCCRMCLVEVEKMPKLTTACTQTVMPDMVVKTESPKVVKAQQGVLEFTLLNHPLDCPVCDKGGECPLQNNTFKYGPGDTRMEFERANRDKATPLSPVITIDRERCIACQRCTRYSDIIEQESALVMLNRGFNNEVGTFNNEPYATKYSGNVIDICPVGALTNTQFRFKARTWDLDNAATLCAHCGCNCNMTLGSRTNKFMRIETRPNDLVDDGWVCDKARFGYGFIESDNRIVEAAILVDGEQKVANTLETATQTAESLKKIVDEHGPESIGFIGSPFGTNEELYLYHKLFRFTLGTNNLDHKNYLDTPGLPVDHYDFLNIETSNLVLLIGSDP</sequence>
<evidence type="ECO:0000259" key="14">
    <source>
        <dbReference type="PROSITE" id="PS51839"/>
    </source>
</evidence>
<comment type="cofactor">
    <cofactor evidence="11">
        <name>[2Fe-2S] cluster</name>
        <dbReference type="ChEBI" id="CHEBI:190135"/>
    </cofactor>
</comment>
<dbReference type="GO" id="GO:0016020">
    <property type="term" value="C:membrane"/>
    <property type="evidence" value="ECO:0007669"/>
    <property type="project" value="InterPro"/>
</dbReference>
<dbReference type="InterPro" id="IPR050123">
    <property type="entry name" value="Prok_molybdopt-oxidoreductase"/>
</dbReference>
<dbReference type="PROSITE" id="PS00641">
    <property type="entry name" value="COMPLEX1_75K_1"/>
    <property type="match status" value="1"/>
</dbReference>
<evidence type="ECO:0000256" key="5">
    <source>
        <dbReference type="ARBA" id="ARBA00022719"/>
    </source>
</evidence>
<dbReference type="Gene3D" id="3.10.20.740">
    <property type="match status" value="1"/>
</dbReference>
<dbReference type="SUPFAM" id="SSF54292">
    <property type="entry name" value="2Fe-2S ferredoxin-like"/>
    <property type="match status" value="1"/>
</dbReference>
<dbReference type="PANTHER" id="PTHR43105:SF10">
    <property type="entry name" value="NADH-QUINONE OXIDOREDUCTASE SUBUNIT G"/>
    <property type="match status" value="1"/>
</dbReference>
<evidence type="ECO:0000256" key="2">
    <source>
        <dbReference type="ARBA" id="ARBA00005404"/>
    </source>
</evidence>
<dbReference type="Pfam" id="PF10588">
    <property type="entry name" value="NADH-G_4Fe-4S_3"/>
    <property type="match status" value="1"/>
</dbReference>
<dbReference type="FunFam" id="3.10.20.740:FF:000001">
    <property type="entry name" value="NADH-quinone oxidoreductase subunit G"/>
    <property type="match status" value="1"/>
</dbReference>
<keyword evidence="3" id="KW-0004">4Fe-4S</keyword>
<comment type="similarity">
    <text evidence="2">Belongs to the complex I 75 kDa subunit family.</text>
</comment>
<keyword evidence="6" id="KW-0479">Metal-binding</keyword>
<gene>
    <name evidence="15" type="ORF">METZ01_LOCUS159560</name>
</gene>
<dbReference type="GO" id="GO:0046872">
    <property type="term" value="F:metal ion binding"/>
    <property type="evidence" value="ECO:0007669"/>
    <property type="project" value="UniProtKB-KW"/>
</dbReference>
<evidence type="ECO:0000256" key="1">
    <source>
        <dbReference type="ARBA" id="ARBA00001966"/>
    </source>
</evidence>
<dbReference type="Pfam" id="PF22117">
    <property type="entry name" value="Fer4_Nqo3"/>
    <property type="match status" value="1"/>
</dbReference>
<dbReference type="PANTHER" id="PTHR43105">
    <property type="entry name" value="RESPIRATORY NITRATE REDUCTASE"/>
    <property type="match status" value="1"/>
</dbReference>
<dbReference type="PROSITE" id="PS00643">
    <property type="entry name" value="COMPLEX1_75K_3"/>
    <property type="match status" value="1"/>
</dbReference>
<reference evidence="15" key="1">
    <citation type="submission" date="2018-05" db="EMBL/GenBank/DDBJ databases">
        <authorList>
            <person name="Lanie J.A."/>
            <person name="Ng W.-L."/>
            <person name="Kazmierczak K.M."/>
            <person name="Andrzejewski T.M."/>
            <person name="Davidsen T.M."/>
            <person name="Wayne K.J."/>
            <person name="Tettelin H."/>
            <person name="Glass J.I."/>
            <person name="Rusch D."/>
            <person name="Podicherti R."/>
            <person name="Tsui H.-C.T."/>
            <person name="Winkler M.E."/>
        </authorList>
    </citation>
    <scope>NUCLEOTIDE SEQUENCE</scope>
</reference>
<dbReference type="InterPro" id="IPR000283">
    <property type="entry name" value="NADH_UbQ_OxRdtase_75kDa_su_CS"/>
</dbReference>
<dbReference type="GO" id="GO:0048038">
    <property type="term" value="F:quinone binding"/>
    <property type="evidence" value="ECO:0007669"/>
    <property type="project" value="UniProtKB-KW"/>
</dbReference>
<keyword evidence="10" id="KW-0520">NAD</keyword>
<dbReference type="Gene3D" id="2.20.25.90">
    <property type="entry name" value="ADC-like domains"/>
    <property type="match status" value="1"/>
</dbReference>
<dbReference type="PROSITE" id="PS51669">
    <property type="entry name" value="4FE4S_MOW_BIS_MGD"/>
    <property type="match status" value="1"/>
</dbReference>
<dbReference type="Gene3D" id="3.40.50.740">
    <property type="match status" value="1"/>
</dbReference>
<keyword evidence="4" id="KW-0001">2Fe-2S</keyword>
<dbReference type="Gene3D" id="3.30.70.20">
    <property type="match status" value="1"/>
</dbReference>
<dbReference type="PROSITE" id="PS00642">
    <property type="entry name" value="COMPLEX1_75K_2"/>
    <property type="match status" value="1"/>
</dbReference>
<evidence type="ECO:0000256" key="6">
    <source>
        <dbReference type="ARBA" id="ARBA00022723"/>
    </source>
</evidence>
<evidence type="ECO:0000256" key="10">
    <source>
        <dbReference type="ARBA" id="ARBA00023027"/>
    </source>
</evidence>
<dbReference type="AlphaFoldDB" id="A0A382AYR5"/>
<evidence type="ECO:0000256" key="11">
    <source>
        <dbReference type="ARBA" id="ARBA00034078"/>
    </source>
</evidence>
<dbReference type="PROSITE" id="PS51085">
    <property type="entry name" value="2FE2S_FER_2"/>
    <property type="match status" value="1"/>
</dbReference>
<dbReference type="Pfam" id="PF04879">
    <property type="entry name" value="Molybdop_Fe4S4"/>
    <property type="match status" value="1"/>
</dbReference>
<dbReference type="GO" id="GO:0051537">
    <property type="term" value="F:2 iron, 2 sulfur cluster binding"/>
    <property type="evidence" value="ECO:0007669"/>
    <property type="project" value="UniProtKB-KW"/>
</dbReference>
<keyword evidence="5" id="KW-0874">Quinone</keyword>
<dbReference type="CDD" id="cd00207">
    <property type="entry name" value="fer2"/>
    <property type="match status" value="1"/>
</dbReference>
<dbReference type="PROSITE" id="PS51839">
    <property type="entry name" value="4FE4S_HC3"/>
    <property type="match status" value="1"/>
</dbReference>
<dbReference type="GO" id="GO:0042773">
    <property type="term" value="P:ATP synthesis coupled electron transport"/>
    <property type="evidence" value="ECO:0007669"/>
    <property type="project" value="InterPro"/>
</dbReference>
<evidence type="ECO:0000256" key="4">
    <source>
        <dbReference type="ARBA" id="ARBA00022714"/>
    </source>
</evidence>
<dbReference type="InterPro" id="IPR036010">
    <property type="entry name" value="2Fe-2S_ferredoxin-like_sf"/>
</dbReference>
<feature type="domain" description="2Fe-2S ferredoxin-type" evidence="12">
    <location>
        <begin position="5"/>
        <end position="83"/>
    </location>
</feature>
<accession>A0A382AYR5</accession>
<evidence type="ECO:0000313" key="15">
    <source>
        <dbReference type="EMBL" id="SVB06706.1"/>
    </source>
</evidence>
<dbReference type="SUPFAM" id="SSF54862">
    <property type="entry name" value="4Fe-4S ferredoxins"/>
    <property type="match status" value="1"/>
</dbReference>
<dbReference type="InterPro" id="IPR006963">
    <property type="entry name" value="Mopterin_OxRdtase_4Fe-4S_dom"/>
</dbReference>
<evidence type="ECO:0000256" key="8">
    <source>
        <dbReference type="ARBA" id="ARBA00023004"/>
    </source>
</evidence>
<dbReference type="SMART" id="SM00926">
    <property type="entry name" value="Molybdop_Fe4S4"/>
    <property type="match status" value="1"/>
</dbReference>
<dbReference type="SMART" id="SM00929">
    <property type="entry name" value="NADH-G_4Fe-4S_3"/>
    <property type="match status" value="1"/>
</dbReference>
<dbReference type="SUPFAM" id="SSF53706">
    <property type="entry name" value="Formate dehydrogenase/DMSO reductase, domains 1-3"/>
    <property type="match status" value="1"/>
</dbReference>
<organism evidence="15">
    <name type="scientific">marine metagenome</name>
    <dbReference type="NCBI Taxonomy" id="408172"/>
    <lineage>
        <taxon>unclassified sequences</taxon>
        <taxon>metagenomes</taxon>
        <taxon>ecological metagenomes</taxon>
    </lineage>
</organism>
<comment type="cofactor">
    <cofactor evidence="1">
        <name>[4Fe-4S] cluster</name>
        <dbReference type="ChEBI" id="CHEBI:49883"/>
    </cofactor>
</comment>
<evidence type="ECO:0000256" key="3">
    <source>
        <dbReference type="ARBA" id="ARBA00022485"/>
    </source>
</evidence>
<keyword evidence="8" id="KW-0408">Iron</keyword>